<evidence type="ECO:0000259" key="1">
    <source>
        <dbReference type="Pfam" id="PF04389"/>
    </source>
</evidence>
<dbReference type="AlphaFoldDB" id="A0A9D2M1T0"/>
<dbReference type="InterPro" id="IPR045175">
    <property type="entry name" value="M28_fam"/>
</dbReference>
<dbReference type="GO" id="GO:0008235">
    <property type="term" value="F:metalloexopeptidase activity"/>
    <property type="evidence" value="ECO:0007669"/>
    <property type="project" value="InterPro"/>
</dbReference>
<proteinExistence type="predicted"/>
<comment type="caution">
    <text evidence="2">The sequence shown here is derived from an EMBL/GenBank/DDBJ whole genome shotgun (WGS) entry which is preliminary data.</text>
</comment>
<dbReference type="Pfam" id="PF04389">
    <property type="entry name" value="Peptidase_M28"/>
    <property type="match status" value="1"/>
</dbReference>
<dbReference type="GO" id="GO:0006508">
    <property type="term" value="P:proteolysis"/>
    <property type="evidence" value="ECO:0007669"/>
    <property type="project" value="InterPro"/>
</dbReference>
<evidence type="ECO:0000313" key="3">
    <source>
        <dbReference type="Proteomes" id="UP000824209"/>
    </source>
</evidence>
<reference evidence="2" key="1">
    <citation type="journal article" date="2021" name="PeerJ">
        <title>Extensive microbial diversity within the chicken gut microbiome revealed by metagenomics and culture.</title>
        <authorList>
            <person name="Gilroy R."/>
            <person name="Ravi A."/>
            <person name="Getino M."/>
            <person name="Pursley I."/>
            <person name="Horton D.L."/>
            <person name="Alikhan N.F."/>
            <person name="Baker D."/>
            <person name="Gharbi K."/>
            <person name="Hall N."/>
            <person name="Watson M."/>
            <person name="Adriaenssens E.M."/>
            <person name="Foster-Nyarko E."/>
            <person name="Jarju S."/>
            <person name="Secka A."/>
            <person name="Antonio M."/>
            <person name="Oren A."/>
            <person name="Chaudhuri R.R."/>
            <person name="La Ragione R."/>
            <person name="Hildebrand F."/>
            <person name="Pallen M.J."/>
        </authorList>
    </citation>
    <scope>NUCLEOTIDE SEQUENCE</scope>
    <source>
        <strain evidence="2">ChiBcec8-14828</strain>
    </source>
</reference>
<dbReference type="EMBL" id="DWYA01000052">
    <property type="protein sequence ID" value="HJB39821.1"/>
    <property type="molecule type" value="Genomic_DNA"/>
</dbReference>
<accession>A0A9D2M1T0</accession>
<protein>
    <submittedName>
        <fullName evidence="2">M28 family peptidase</fullName>
    </submittedName>
</protein>
<dbReference type="PANTHER" id="PTHR12147:SF26">
    <property type="entry name" value="PEPTIDASE M28 DOMAIN-CONTAINING PROTEIN"/>
    <property type="match status" value="1"/>
</dbReference>
<evidence type="ECO:0000313" key="2">
    <source>
        <dbReference type="EMBL" id="HJB39821.1"/>
    </source>
</evidence>
<feature type="domain" description="Peptidase M28" evidence="1">
    <location>
        <begin position="77"/>
        <end position="211"/>
    </location>
</feature>
<sequence length="294" mass="31860">MKEHLLDIAAQLAQPELSARREAVLHLLSRAGLSHEVQTASAKPDTGGFALFAQPAPKAEVEVQNIIVRPVEIAGPKLVIGAHYDAFPGSPGANDNASGMAVLLALAQELSRSGCDKAVEVVFFDAEESGRAGSIAYLAECSSEEVADMVNLDVCGYGDTLCVRCMKKTPLLRNFTDKARLRRFDGEEVCYLPDSDDKTFTKAHIPALSVAMLPRWDSAILPALKDYANGFLGIPPELREQVASMEIMSTLHGGPRDNPSYLSEVAMRRVLDFLLDALNAPPEKRTLWQALTGK</sequence>
<name>A0A9D2M1T0_9FIRM</name>
<dbReference type="Gene3D" id="3.40.630.10">
    <property type="entry name" value="Zn peptidases"/>
    <property type="match status" value="1"/>
</dbReference>
<dbReference type="InterPro" id="IPR007484">
    <property type="entry name" value="Peptidase_M28"/>
</dbReference>
<reference evidence="2" key="2">
    <citation type="submission" date="2021-04" db="EMBL/GenBank/DDBJ databases">
        <authorList>
            <person name="Gilroy R."/>
        </authorList>
    </citation>
    <scope>NUCLEOTIDE SEQUENCE</scope>
    <source>
        <strain evidence="2">ChiBcec8-14828</strain>
    </source>
</reference>
<dbReference type="PANTHER" id="PTHR12147">
    <property type="entry name" value="METALLOPEPTIDASE M28 FAMILY MEMBER"/>
    <property type="match status" value="1"/>
</dbReference>
<organism evidence="2 3">
    <name type="scientific">Candidatus Ruthenibacterium avium</name>
    <dbReference type="NCBI Taxonomy" id="2838751"/>
    <lineage>
        <taxon>Bacteria</taxon>
        <taxon>Bacillati</taxon>
        <taxon>Bacillota</taxon>
        <taxon>Clostridia</taxon>
        <taxon>Eubacteriales</taxon>
        <taxon>Oscillospiraceae</taxon>
        <taxon>Ruthenibacterium</taxon>
    </lineage>
</organism>
<dbReference type="Proteomes" id="UP000824209">
    <property type="component" value="Unassembled WGS sequence"/>
</dbReference>
<gene>
    <name evidence="2" type="ORF">H9943_05435</name>
</gene>
<dbReference type="SUPFAM" id="SSF53187">
    <property type="entry name" value="Zn-dependent exopeptidases"/>
    <property type="match status" value="1"/>
</dbReference>